<name>A0A381SMT4_9ZZZZ</name>
<organism evidence="1">
    <name type="scientific">marine metagenome</name>
    <dbReference type="NCBI Taxonomy" id="408172"/>
    <lineage>
        <taxon>unclassified sequences</taxon>
        <taxon>metagenomes</taxon>
        <taxon>ecological metagenomes</taxon>
    </lineage>
</organism>
<accession>A0A381SMT4</accession>
<dbReference type="AlphaFoldDB" id="A0A381SMT4"/>
<gene>
    <name evidence="1" type="ORF">METZ01_LOCUS58160</name>
</gene>
<proteinExistence type="predicted"/>
<reference evidence="1" key="1">
    <citation type="submission" date="2018-05" db="EMBL/GenBank/DDBJ databases">
        <authorList>
            <person name="Lanie J.A."/>
            <person name="Ng W.-L."/>
            <person name="Kazmierczak K.M."/>
            <person name="Andrzejewski T.M."/>
            <person name="Davidsen T.M."/>
            <person name="Wayne K.J."/>
            <person name="Tettelin H."/>
            <person name="Glass J.I."/>
            <person name="Rusch D."/>
            <person name="Podicherti R."/>
            <person name="Tsui H.-C.T."/>
            <person name="Winkler M.E."/>
        </authorList>
    </citation>
    <scope>NUCLEOTIDE SEQUENCE</scope>
</reference>
<dbReference type="EMBL" id="UINC01003324">
    <property type="protein sequence ID" value="SVA05306.1"/>
    <property type="molecule type" value="Genomic_DNA"/>
</dbReference>
<protein>
    <submittedName>
        <fullName evidence="1">Uncharacterized protein</fullName>
    </submittedName>
</protein>
<sequence>MDLVVVARRNASDTKRSEIDRSLVRHWMIVERKCTRH</sequence>
<evidence type="ECO:0000313" key="1">
    <source>
        <dbReference type="EMBL" id="SVA05306.1"/>
    </source>
</evidence>